<evidence type="ECO:0000256" key="1">
    <source>
        <dbReference type="SAM" id="Phobius"/>
    </source>
</evidence>
<dbReference type="KEGG" id="ssan:NX02_01025"/>
<feature type="transmembrane region" description="Helical" evidence="1">
    <location>
        <begin position="131"/>
        <end position="149"/>
    </location>
</feature>
<gene>
    <name evidence="2" type="ORF">NX02_01025</name>
</gene>
<dbReference type="EMBL" id="CP006644">
    <property type="protein sequence ID" value="AHE51971.1"/>
    <property type="molecule type" value="Genomic_DNA"/>
</dbReference>
<dbReference type="Proteomes" id="UP000018851">
    <property type="component" value="Chromosome"/>
</dbReference>
<feature type="transmembrane region" description="Helical" evidence="1">
    <location>
        <begin position="26"/>
        <end position="47"/>
    </location>
</feature>
<accession>W0A4N8</accession>
<dbReference type="eggNOG" id="COG4944">
    <property type="taxonomic scope" value="Bacteria"/>
</dbReference>
<keyword evidence="1" id="KW-1133">Transmembrane helix</keyword>
<protein>
    <recommendedName>
        <fullName evidence="4">DUF1109 domain-containing protein</fullName>
    </recommendedName>
</protein>
<feature type="transmembrane region" description="Helical" evidence="1">
    <location>
        <begin position="59"/>
        <end position="79"/>
    </location>
</feature>
<evidence type="ECO:0000313" key="2">
    <source>
        <dbReference type="EMBL" id="AHE51971.1"/>
    </source>
</evidence>
<dbReference type="RefSeq" id="WP_025290352.1">
    <property type="nucleotide sequence ID" value="NZ_CP006644.1"/>
</dbReference>
<organism evidence="2 3">
    <name type="scientific">Sphingomonas sanxanigenens DSM 19645 = NX02</name>
    <dbReference type="NCBI Taxonomy" id="1123269"/>
    <lineage>
        <taxon>Bacteria</taxon>
        <taxon>Pseudomonadati</taxon>
        <taxon>Pseudomonadota</taxon>
        <taxon>Alphaproteobacteria</taxon>
        <taxon>Sphingomonadales</taxon>
        <taxon>Sphingomonadaceae</taxon>
        <taxon>Sphingomonas</taxon>
    </lineage>
</organism>
<name>W0A4N8_9SPHN</name>
<dbReference type="InterPro" id="IPR009495">
    <property type="entry name" value="NrsF"/>
</dbReference>
<dbReference type="PATRIC" id="fig|1123269.5.peg.205"/>
<evidence type="ECO:0000313" key="3">
    <source>
        <dbReference type="Proteomes" id="UP000018851"/>
    </source>
</evidence>
<keyword evidence="1" id="KW-0472">Membrane</keyword>
<evidence type="ECO:0008006" key="4">
    <source>
        <dbReference type="Google" id="ProtNLM"/>
    </source>
</evidence>
<reference evidence="2 3" key="1">
    <citation type="submission" date="2013-07" db="EMBL/GenBank/DDBJ databases">
        <title>Completed genome of Sphingomonas sanxanigenens NX02.</title>
        <authorList>
            <person name="Ma T."/>
            <person name="Huang H."/>
            <person name="Wu M."/>
            <person name="Li X."/>
            <person name="Li G."/>
        </authorList>
    </citation>
    <scope>NUCLEOTIDE SEQUENCE [LARGE SCALE GENOMIC DNA]</scope>
    <source>
        <strain evidence="2 3">NX02</strain>
    </source>
</reference>
<feature type="transmembrane region" description="Helical" evidence="1">
    <location>
        <begin position="91"/>
        <end position="111"/>
    </location>
</feature>
<dbReference type="HOGENOM" id="CLU_097826_1_0_5"/>
<dbReference type="Pfam" id="PF06532">
    <property type="entry name" value="NrsF"/>
    <property type="match status" value="1"/>
</dbReference>
<feature type="transmembrane region" description="Helical" evidence="1">
    <location>
        <begin position="161"/>
        <end position="179"/>
    </location>
</feature>
<feature type="transmembrane region" description="Helical" evidence="1">
    <location>
        <begin position="185"/>
        <end position="207"/>
    </location>
</feature>
<proteinExistence type="predicted"/>
<dbReference type="OrthoDB" id="7764375at2"/>
<dbReference type="STRING" id="1123269.NX02_01025"/>
<keyword evidence="3" id="KW-1185">Reference proteome</keyword>
<dbReference type="AlphaFoldDB" id="W0A4N8"/>
<sequence length="213" mass="23103">MKTDDLIADLARDTRPVRRGAVGRRIATGLVLGALVSALLVTFWMGIRPDLGKAMRGFSFWMKWGYTASLTLAALVVTVQLARPDSDRLRGLWLTAIPIALLAVIGILELVRTPPADWLAMWLGHSWTSCPWRVLTLAVPIFAGLLWSFRQLAPTRLRATGAAAGLAAGAFAATVYCLHCPEVSAIFVLSWYSLGILLAAALGALLGPRLLRW</sequence>
<keyword evidence="1" id="KW-0812">Transmembrane</keyword>